<dbReference type="EMBL" id="JBEZVE010000018">
    <property type="protein sequence ID" value="MEU3785022.1"/>
    <property type="molecule type" value="Genomic_DNA"/>
</dbReference>
<feature type="compositionally biased region" description="Low complexity" evidence="1">
    <location>
        <begin position="56"/>
        <end position="71"/>
    </location>
</feature>
<keyword evidence="3" id="KW-1185">Reference proteome</keyword>
<evidence type="ECO:0000256" key="1">
    <source>
        <dbReference type="SAM" id="MobiDB-lite"/>
    </source>
</evidence>
<protein>
    <submittedName>
        <fullName evidence="2">Uncharacterized protein</fullName>
    </submittedName>
</protein>
<reference evidence="2 3" key="1">
    <citation type="submission" date="2024-06" db="EMBL/GenBank/DDBJ databases">
        <title>The Natural Products Discovery Center: Release of the First 8490 Sequenced Strains for Exploring Actinobacteria Biosynthetic Diversity.</title>
        <authorList>
            <person name="Kalkreuter E."/>
            <person name="Kautsar S.A."/>
            <person name="Yang D."/>
            <person name="Bader C.D."/>
            <person name="Teijaro C.N."/>
            <person name="Fluegel L."/>
            <person name="Davis C.M."/>
            <person name="Simpson J.R."/>
            <person name="Lauterbach L."/>
            <person name="Steele A.D."/>
            <person name="Gui C."/>
            <person name="Meng S."/>
            <person name="Li G."/>
            <person name="Viehrig K."/>
            <person name="Ye F."/>
            <person name="Su P."/>
            <person name="Kiefer A.F."/>
            <person name="Nichols A."/>
            <person name="Cepeda A.J."/>
            <person name="Yan W."/>
            <person name="Fan B."/>
            <person name="Jiang Y."/>
            <person name="Adhikari A."/>
            <person name="Zheng C.-J."/>
            <person name="Schuster L."/>
            <person name="Cowan T.M."/>
            <person name="Smanski M.J."/>
            <person name="Chevrette M.G."/>
            <person name="De Carvalho L.P.S."/>
            <person name="Shen B."/>
        </authorList>
    </citation>
    <scope>NUCLEOTIDE SEQUENCE [LARGE SCALE GENOMIC DNA]</scope>
    <source>
        <strain evidence="2 3">NPDC033843</strain>
    </source>
</reference>
<gene>
    <name evidence="2" type="ORF">AB0E89_31540</name>
</gene>
<feature type="compositionally biased region" description="Low complexity" evidence="1">
    <location>
        <begin position="14"/>
        <end position="28"/>
    </location>
</feature>
<accession>A0ABV2ZR40</accession>
<dbReference type="Proteomes" id="UP001550739">
    <property type="component" value="Unassembled WGS sequence"/>
</dbReference>
<evidence type="ECO:0000313" key="3">
    <source>
        <dbReference type="Proteomes" id="UP001550739"/>
    </source>
</evidence>
<dbReference type="RefSeq" id="WP_334582685.1">
    <property type="nucleotide sequence ID" value="NZ_JBEZVE010000018.1"/>
</dbReference>
<comment type="caution">
    <text evidence="2">The sequence shown here is derived from an EMBL/GenBank/DDBJ whole genome shotgun (WGS) entry which is preliminary data.</text>
</comment>
<feature type="region of interest" description="Disordered" evidence="1">
    <location>
        <begin position="1"/>
        <end position="71"/>
    </location>
</feature>
<name>A0ABV2ZR40_9ACTN</name>
<sequence length="71" mass="6841">MASGGGGSPDDKPTAGSSTGSGSTPAPSFSLPVELPSGLPTELPSQLPTDLPTAIPSGLESLLPSLGELLP</sequence>
<proteinExistence type="predicted"/>
<organism evidence="2 3">
    <name type="scientific">Streptomyces sp. 900129855</name>
    <dbReference type="NCBI Taxonomy" id="3155129"/>
    <lineage>
        <taxon>Bacteria</taxon>
        <taxon>Bacillati</taxon>
        <taxon>Actinomycetota</taxon>
        <taxon>Actinomycetes</taxon>
        <taxon>Kitasatosporales</taxon>
        <taxon>Streptomycetaceae</taxon>
        <taxon>Streptomyces</taxon>
    </lineage>
</organism>
<evidence type="ECO:0000313" key="2">
    <source>
        <dbReference type="EMBL" id="MEU3785022.1"/>
    </source>
</evidence>